<keyword evidence="2" id="KW-1185">Reference proteome</keyword>
<gene>
    <name evidence="1" type="ORF">CCHR01_19624</name>
</gene>
<name>A0AAD9A282_9PEZI</name>
<accession>A0AAD9A282</accession>
<protein>
    <submittedName>
        <fullName evidence="1">Uncharacterized protein</fullName>
    </submittedName>
</protein>
<evidence type="ECO:0000313" key="2">
    <source>
        <dbReference type="Proteomes" id="UP001243330"/>
    </source>
</evidence>
<dbReference type="EMBL" id="JAQOWY010001027">
    <property type="protein sequence ID" value="KAK1837754.1"/>
    <property type="molecule type" value="Genomic_DNA"/>
</dbReference>
<sequence>MHASRVRQKRCYFSQRKNWAELRVVIIRSRRSDPVLASASTKVANVNGGLQQPHTLFGLVLVTRCVRACCCTLHLFLHAVTVQTSDAHKTNGALGASQQATPTAPRQLRTDESFFQNVIARVPASTL</sequence>
<dbReference type="AlphaFoldDB" id="A0AAD9A282"/>
<organism evidence="1 2">
    <name type="scientific">Colletotrichum chrysophilum</name>
    <dbReference type="NCBI Taxonomy" id="1836956"/>
    <lineage>
        <taxon>Eukaryota</taxon>
        <taxon>Fungi</taxon>
        <taxon>Dikarya</taxon>
        <taxon>Ascomycota</taxon>
        <taxon>Pezizomycotina</taxon>
        <taxon>Sordariomycetes</taxon>
        <taxon>Hypocreomycetidae</taxon>
        <taxon>Glomerellales</taxon>
        <taxon>Glomerellaceae</taxon>
        <taxon>Colletotrichum</taxon>
        <taxon>Colletotrichum gloeosporioides species complex</taxon>
    </lineage>
</organism>
<proteinExistence type="predicted"/>
<reference evidence="1" key="1">
    <citation type="submission" date="2023-01" db="EMBL/GenBank/DDBJ databases">
        <title>Colletotrichum chrysophilum M932 genome sequence.</title>
        <authorList>
            <person name="Baroncelli R."/>
        </authorList>
    </citation>
    <scope>NUCLEOTIDE SEQUENCE</scope>
    <source>
        <strain evidence="1">M932</strain>
    </source>
</reference>
<comment type="caution">
    <text evidence="1">The sequence shown here is derived from an EMBL/GenBank/DDBJ whole genome shotgun (WGS) entry which is preliminary data.</text>
</comment>
<dbReference type="Proteomes" id="UP001243330">
    <property type="component" value="Unassembled WGS sequence"/>
</dbReference>
<evidence type="ECO:0000313" key="1">
    <source>
        <dbReference type="EMBL" id="KAK1837754.1"/>
    </source>
</evidence>